<keyword evidence="3" id="KW-1185">Reference proteome</keyword>
<comment type="caution">
    <text evidence="2">The sequence shown here is derived from an EMBL/GenBank/DDBJ whole genome shotgun (WGS) entry which is preliminary data.</text>
</comment>
<evidence type="ECO:0000256" key="1">
    <source>
        <dbReference type="SAM" id="Phobius"/>
    </source>
</evidence>
<name>A0AAV5HT39_9ROSI</name>
<reference evidence="2 3" key="1">
    <citation type="journal article" date="2021" name="Commun. Biol.">
        <title>The genome of Shorea leprosula (Dipterocarpaceae) highlights the ecological relevance of drought in aseasonal tropical rainforests.</title>
        <authorList>
            <person name="Ng K.K.S."/>
            <person name="Kobayashi M.J."/>
            <person name="Fawcett J.A."/>
            <person name="Hatakeyama M."/>
            <person name="Paape T."/>
            <person name="Ng C.H."/>
            <person name="Ang C.C."/>
            <person name="Tnah L.H."/>
            <person name="Lee C.T."/>
            <person name="Nishiyama T."/>
            <person name="Sese J."/>
            <person name="O'Brien M.J."/>
            <person name="Copetti D."/>
            <person name="Mohd Noor M.I."/>
            <person name="Ong R.C."/>
            <person name="Putra M."/>
            <person name="Sireger I.Z."/>
            <person name="Indrioko S."/>
            <person name="Kosugi Y."/>
            <person name="Izuno A."/>
            <person name="Isagi Y."/>
            <person name="Lee S.L."/>
            <person name="Shimizu K.K."/>
        </authorList>
    </citation>
    <scope>NUCLEOTIDE SEQUENCE [LARGE SCALE GENOMIC DNA]</scope>
    <source>
        <strain evidence="2">214</strain>
    </source>
</reference>
<feature type="transmembrane region" description="Helical" evidence="1">
    <location>
        <begin position="15"/>
        <end position="39"/>
    </location>
</feature>
<sequence>MEATDKMVCGPVDAINFMIATSFQIACIQIVSHFLLFLFKLLGQAGPIADVPNMKDITLEEMNKLFSLRLGFFFFGETKKNKNSR</sequence>
<gene>
    <name evidence="2" type="ORF">SLEP1_g2853</name>
</gene>
<organism evidence="2 3">
    <name type="scientific">Rubroshorea leprosula</name>
    <dbReference type="NCBI Taxonomy" id="152421"/>
    <lineage>
        <taxon>Eukaryota</taxon>
        <taxon>Viridiplantae</taxon>
        <taxon>Streptophyta</taxon>
        <taxon>Embryophyta</taxon>
        <taxon>Tracheophyta</taxon>
        <taxon>Spermatophyta</taxon>
        <taxon>Magnoliopsida</taxon>
        <taxon>eudicotyledons</taxon>
        <taxon>Gunneridae</taxon>
        <taxon>Pentapetalae</taxon>
        <taxon>rosids</taxon>
        <taxon>malvids</taxon>
        <taxon>Malvales</taxon>
        <taxon>Dipterocarpaceae</taxon>
        <taxon>Rubroshorea</taxon>
    </lineage>
</organism>
<keyword evidence="1" id="KW-1133">Transmembrane helix</keyword>
<dbReference type="AlphaFoldDB" id="A0AAV5HT39"/>
<proteinExistence type="predicted"/>
<evidence type="ECO:0000313" key="3">
    <source>
        <dbReference type="Proteomes" id="UP001054252"/>
    </source>
</evidence>
<protein>
    <submittedName>
        <fullName evidence="2">Uncharacterized protein</fullName>
    </submittedName>
</protein>
<evidence type="ECO:0000313" key="2">
    <source>
        <dbReference type="EMBL" id="GKU88611.1"/>
    </source>
</evidence>
<keyword evidence="1" id="KW-0812">Transmembrane</keyword>
<dbReference type="Proteomes" id="UP001054252">
    <property type="component" value="Unassembled WGS sequence"/>
</dbReference>
<dbReference type="EMBL" id="BPVZ01000002">
    <property type="protein sequence ID" value="GKU88611.1"/>
    <property type="molecule type" value="Genomic_DNA"/>
</dbReference>
<keyword evidence="1" id="KW-0472">Membrane</keyword>
<accession>A0AAV5HT39</accession>